<comment type="caution">
    <text evidence="1">The sequence shown here is derived from an EMBL/GenBank/DDBJ whole genome shotgun (WGS) entry which is preliminary data.</text>
</comment>
<gene>
    <name evidence="1" type="ORF">ENV17_00360</name>
</gene>
<organism evidence="1">
    <name type="scientific">Thermofilum pendens</name>
    <dbReference type="NCBI Taxonomy" id="2269"/>
    <lineage>
        <taxon>Archaea</taxon>
        <taxon>Thermoproteota</taxon>
        <taxon>Thermoprotei</taxon>
        <taxon>Thermofilales</taxon>
        <taxon>Thermofilaceae</taxon>
        <taxon>Thermofilum</taxon>
    </lineage>
</organism>
<evidence type="ECO:0000313" key="1">
    <source>
        <dbReference type="EMBL" id="HGI42829.1"/>
    </source>
</evidence>
<protein>
    <submittedName>
        <fullName evidence="1">Uncharacterized protein</fullName>
    </submittedName>
</protein>
<accession>A0A7C4FDB4</accession>
<dbReference type="AlphaFoldDB" id="A0A7C4FDB4"/>
<sequence>MSYALLKHQLLIPVRKYLEARGFKIESIEGDIVAARGESGTIAVKLFLKEPLSKVFEAVQEAGSSCMDLMHFDEVYVAVHARVLSRLVGKKMPVLRETYQEKFKVGLLKVREDGGVDEVIRAPRRGPVGRGGLETTPALRAPPVFKPAREALRETTAVMETSKEQELPLAAQQLRAVSERTKAGTADEGLPDFVKDNPWLVVLSKRGVKT</sequence>
<reference evidence="1" key="1">
    <citation type="journal article" date="2020" name="mSystems">
        <title>Genome- and Community-Level Interaction Insights into Carbon Utilization and Element Cycling Functions of Hydrothermarchaeota in Hydrothermal Sediment.</title>
        <authorList>
            <person name="Zhou Z."/>
            <person name="Liu Y."/>
            <person name="Xu W."/>
            <person name="Pan J."/>
            <person name="Luo Z.H."/>
            <person name="Li M."/>
        </authorList>
    </citation>
    <scope>NUCLEOTIDE SEQUENCE [LARGE SCALE GENOMIC DNA]</scope>
    <source>
        <strain evidence="1">SpSt-735</strain>
    </source>
</reference>
<dbReference type="EMBL" id="DTFI01000012">
    <property type="protein sequence ID" value="HGI42829.1"/>
    <property type="molecule type" value="Genomic_DNA"/>
</dbReference>
<proteinExistence type="predicted"/>
<name>A0A7C4FDB4_THEPE</name>